<sequence length="87" mass="9568">MEKQITINYPETLAFSLKMQSEEFGQEMKTLSLVKLYELGKVSSGIAAKALGIPRIAFLDVLSNYHVSIFAEADELGADFAALKGRL</sequence>
<evidence type="ECO:0000313" key="1">
    <source>
        <dbReference type="EMBL" id="AEF84974.1"/>
    </source>
</evidence>
<accession>F5YMK6</accession>
<dbReference type="Pfam" id="PF03683">
    <property type="entry name" value="UPF0175"/>
    <property type="match status" value="1"/>
</dbReference>
<name>F5YMK6_TREPZ</name>
<keyword evidence="2" id="KW-1185">Reference proteome</keyword>
<dbReference type="HOGENOM" id="CLU_154570_5_2_12"/>
<dbReference type="OrthoDB" id="5772162at2"/>
<dbReference type="InterPro" id="IPR005368">
    <property type="entry name" value="UPF0175"/>
</dbReference>
<dbReference type="eggNOG" id="COG2886">
    <property type="taxonomic scope" value="Bacteria"/>
</dbReference>
<reference evidence="2" key="1">
    <citation type="submission" date="2009-12" db="EMBL/GenBank/DDBJ databases">
        <title>Complete sequence of Treponema primitia strain ZAS-2.</title>
        <authorList>
            <person name="Tetu S.G."/>
            <person name="Matson E."/>
            <person name="Ren Q."/>
            <person name="Seshadri R."/>
            <person name="Elbourne L."/>
            <person name="Hassan K.A."/>
            <person name="Durkin A."/>
            <person name="Radune D."/>
            <person name="Mohamoud Y."/>
            <person name="Shay R."/>
            <person name="Jin S."/>
            <person name="Zhang X."/>
            <person name="Lucey K."/>
            <person name="Ballor N.R."/>
            <person name="Ottesen E."/>
            <person name="Rosenthal R."/>
            <person name="Allen A."/>
            <person name="Leadbetter J.R."/>
            <person name="Paulsen I.T."/>
        </authorList>
    </citation>
    <scope>NUCLEOTIDE SEQUENCE [LARGE SCALE GENOMIC DNA]</scope>
    <source>
        <strain evidence="2">ATCC BAA-887 / DSM 12427 / ZAS-2</strain>
    </source>
</reference>
<dbReference type="EMBL" id="CP001843">
    <property type="protein sequence ID" value="AEF84974.1"/>
    <property type="molecule type" value="Genomic_DNA"/>
</dbReference>
<dbReference type="AlphaFoldDB" id="F5YMK6"/>
<reference evidence="1 2" key="2">
    <citation type="journal article" date="2011" name="ISME J.">
        <title>RNA-seq reveals cooperative metabolic interactions between two termite-gut spirochete species in co-culture.</title>
        <authorList>
            <person name="Rosenthal A.Z."/>
            <person name="Matson E.G."/>
            <person name="Eldar A."/>
            <person name="Leadbetter J.R."/>
        </authorList>
    </citation>
    <scope>NUCLEOTIDE SEQUENCE [LARGE SCALE GENOMIC DNA]</scope>
    <source>
        <strain evidence="2">ATCC BAA-887 / DSM 12427 / ZAS-2</strain>
    </source>
</reference>
<dbReference type="STRING" id="545694.TREPR_3103"/>
<proteinExistence type="predicted"/>
<dbReference type="RefSeq" id="WP_015707157.1">
    <property type="nucleotide sequence ID" value="NC_015578.1"/>
</dbReference>
<dbReference type="Proteomes" id="UP000009223">
    <property type="component" value="Chromosome"/>
</dbReference>
<dbReference type="KEGG" id="tpi:TREPR_3103"/>
<protein>
    <submittedName>
        <fullName evidence="1">Uncharacterized protein</fullName>
    </submittedName>
</protein>
<organism evidence="1 2">
    <name type="scientific">Treponema primitia (strain ATCC BAA-887 / DSM 12427 / ZAS-2)</name>
    <dbReference type="NCBI Taxonomy" id="545694"/>
    <lineage>
        <taxon>Bacteria</taxon>
        <taxon>Pseudomonadati</taxon>
        <taxon>Spirochaetota</taxon>
        <taxon>Spirochaetia</taxon>
        <taxon>Spirochaetales</taxon>
        <taxon>Treponemataceae</taxon>
        <taxon>Treponema</taxon>
    </lineage>
</organism>
<gene>
    <name evidence="1" type="ordered locus">TREPR_3103</name>
</gene>
<evidence type="ECO:0000313" key="2">
    <source>
        <dbReference type="Proteomes" id="UP000009223"/>
    </source>
</evidence>